<dbReference type="Proteomes" id="UP001153148">
    <property type="component" value="Unassembled WGS sequence"/>
</dbReference>
<comment type="caution">
    <text evidence="1">The sequence shown here is derived from an EMBL/GenBank/DDBJ whole genome shotgun (WGS) entry which is preliminary data.</text>
</comment>
<organism evidence="1 2">
    <name type="scientific">Timema podura</name>
    <name type="common">Walking stick</name>
    <dbReference type="NCBI Taxonomy" id="61482"/>
    <lineage>
        <taxon>Eukaryota</taxon>
        <taxon>Metazoa</taxon>
        <taxon>Ecdysozoa</taxon>
        <taxon>Arthropoda</taxon>
        <taxon>Hexapoda</taxon>
        <taxon>Insecta</taxon>
        <taxon>Pterygota</taxon>
        <taxon>Neoptera</taxon>
        <taxon>Polyneoptera</taxon>
        <taxon>Phasmatodea</taxon>
        <taxon>Timematodea</taxon>
        <taxon>Timematoidea</taxon>
        <taxon>Timematidae</taxon>
        <taxon>Timema</taxon>
    </lineage>
</organism>
<name>A0ABN7NRD4_TIMPD</name>
<evidence type="ECO:0000313" key="1">
    <source>
        <dbReference type="EMBL" id="CAG2056929.1"/>
    </source>
</evidence>
<sequence>MCFWWDGREPKLNSQLPFLALEEVRLTSHLVAVDKEVEAQITNSACFILQEKQRVCFFTYSSRMTESVKKDNSGRGVLPYCNDVGKRFEKFAKVDPRARALLYLTWAGARSTLYSTTDGLVFDGRLDRFLISVTKKPQALVTTAVEVVMFTPTATSRLHHPLTAASSTPPANLNPLVAGGTRQPVDCVCVFILCIVFCDDRNKVVWGSDYTLSRDLNQLFSLFFSLLIRVRVVMDSCVLRGLGLGLGVASLCLDRPSSSAAWHRTNTSCEPCA</sequence>
<reference evidence="1" key="1">
    <citation type="submission" date="2021-03" db="EMBL/GenBank/DDBJ databases">
        <authorList>
            <person name="Tran Van P."/>
        </authorList>
    </citation>
    <scope>NUCLEOTIDE SEQUENCE</scope>
</reference>
<protein>
    <submittedName>
        <fullName evidence="1">Uncharacterized protein</fullName>
    </submittedName>
</protein>
<feature type="non-terminal residue" evidence="1">
    <location>
        <position position="273"/>
    </location>
</feature>
<evidence type="ECO:0000313" key="2">
    <source>
        <dbReference type="Proteomes" id="UP001153148"/>
    </source>
</evidence>
<proteinExistence type="predicted"/>
<accession>A0ABN7NRD4</accession>
<gene>
    <name evidence="1" type="ORF">TPAB3V08_LOCUS3912</name>
</gene>
<dbReference type="EMBL" id="CAJPIN010004594">
    <property type="protein sequence ID" value="CAG2056929.1"/>
    <property type="molecule type" value="Genomic_DNA"/>
</dbReference>
<keyword evidence="2" id="KW-1185">Reference proteome</keyword>